<evidence type="ECO:0000256" key="2">
    <source>
        <dbReference type="ARBA" id="ARBA00022824"/>
    </source>
</evidence>
<organism evidence="6 7">
    <name type="scientific">Brenthis ino</name>
    <name type="common">lesser marbled fritillary</name>
    <dbReference type="NCBI Taxonomy" id="405034"/>
    <lineage>
        <taxon>Eukaryota</taxon>
        <taxon>Metazoa</taxon>
        <taxon>Ecdysozoa</taxon>
        <taxon>Arthropoda</taxon>
        <taxon>Hexapoda</taxon>
        <taxon>Insecta</taxon>
        <taxon>Pterygota</taxon>
        <taxon>Neoptera</taxon>
        <taxon>Endopterygota</taxon>
        <taxon>Lepidoptera</taxon>
        <taxon>Glossata</taxon>
        <taxon>Ditrysia</taxon>
        <taxon>Papilionoidea</taxon>
        <taxon>Nymphalidae</taxon>
        <taxon>Heliconiinae</taxon>
        <taxon>Argynnini</taxon>
        <taxon>Brenthis</taxon>
    </lineage>
</organism>
<proteinExistence type="predicted"/>
<dbReference type="EMBL" id="OV170221">
    <property type="protein sequence ID" value="CAH0713681.1"/>
    <property type="molecule type" value="Genomic_DNA"/>
</dbReference>
<dbReference type="OrthoDB" id="417262at2759"/>
<dbReference type="InterPro" id="IPR036249">
    <property type="entry name" value="Thioredoxin-like_sf"/>
</dbReference>
<dbReference type="PANTHER" id="PTHR12211:SF0">
    <property type="entry name" value="ENDOPLASMIC RETICULUM RESIDENT PROTEIN 29"/>
    <property type="match status" value="1"/>
</dbReference>
<evidence type="ECO:0000313" key="6">
    <source>
        <dbReference type="EMBL" id="CAH0713681.1"/>
    </source>
</evidence>
<feature type="domain" description="Endoplasmic reticulum resident protein 29 C-terminal" evidence="4">
    <location>
        <begin position="147"/>
        <end position="243"/>
    </location>
</feature>
<dbReference type="Pfam" id="PF07912">
    <property type="entry name" value="ERp29_N"/>
    <property type="match status" value="1"/>
</dbReference>
<dbReference type="InterPro" id="IPR012883">
    <property type="entry name" value="ERp29_N"/>
</dbReference>
<dbReference type="FunFam" id="3.40.30.10:FF:000133">
    <property type="entry name" value="Endoplasmic reticulum resident protein 29"/>
    <property type="match status" value="1"/>
</dbReference>
<name>A0A8J9Y3Q1_9NEOP</name>
<dbReference type="GO" id="GO:0009306">
    <property type="term" value="P:protein secretion"/>
    <property type="evidence" value="ECO:0007669"/>
    <property type="project" value="InterPro"/>
</dbReference>
<evidence type="ECO:0000256" key="1">
    <source>
        <dbReference type="ARBA" id="ARBA00014173"/>
    </source>
</evidence>
<dbReference type="Gene3D" id="3.40.30.10">
    <property type="entry name" value="Glutaredoxin"/>
    <property type="match status" value="1"/>
</dbReference>
<evidence type="ECO:0000259" key="5">
    <source>
        <dbReference type="Pfam" id="PF07912"/>
    </source>
</evidence>
<dbReference type="SUPFAM" id="SSF52833">
    <property type="entry name" value="Thioredoxin-like"/>
    <property type="match status" value="1"/>
</dbReference>
<feature type="chain" id="PRO_5035436369" description="Endoplasmic reticulum resident protein 29" evidence="3">
    <location>
        <begin position="21"/>
        <end position="255"/>
    </location>
</feature>
<dbReference type="FunFam" id="1.20.1150.12:FF:000001">
    <property type="entry name" value="Endoplasmic reticulum resident protein 29"/>
    <property type="match status" value="1"/>
</dbReference>
<reference evidence="6" key="1">
    <citation type="submission" date="2021-12" db="EMBL/GenBank/DDBJ databases">
        <authorList>
            <person name="Martin H S."/>
        </authorList>
    </citation>
    <scope>NUCLEOTIDE SEQUENCE</scope>
</reference>
<sequence>MFQPLLILCVTFTLPSIYLASTSTSGSLELDEFTFDKVVNKFETVVVKFDVAYPYGDQHDAFLTVAKETKDNDNLLFAEVGVKDYGEKDNEALAARFGATKDNFPVVKLFIKGEKDPITYDGPKTLTSDLLRQFIRDNSNVYLSLPGCIKELDELATKFMSSDKENRKNVLQETKKYLEEIVSKDNKHSINGKTYLTIMEKILEKGDDFIQTETARVNKLLDGKVSKEKKQILNFKVNILQSFKHALNEIKKEEL</sequence>
<feature type="domain" description="ERp29 N-terminal" evidence="5">
    <location>
        <begin position="24"/>
        <end position="146"/>
    </location>
</feature>
<feature type="non-terminal residue" evidence="6">
    <location>
        <position position="255"/>
    </location>
</feature>
<dbReference type="InterPro" id="IPR036356">
    <property type="entry name" value="ERp29_C_sf"/>
</dbReference>
<dbReference type="GO" id="GO:0005788">
    <property type="term" value="C:endoplasmic reticulum lumen"/>
    <property type="evidence" value="ECO:0007669"/>
    <property type="project" value="InterPro"/>
</dbReference>
<dbReference type="InterPro" id="IPR016855">
    <property type="entry name" value="ERp29"/>
</dbReference>
<dbReference type="PANTHER" id="PTHR12211">
    <property type="entry name" value="ENDOPLASMIC RETICULUM PROTEIN ERP29"/>
    <property type="match status" value="1"/>
</dbReference>
<dbReference type="SUPFAM" id="SSF47933">
    <property type="entry name" value="ERP29 C domain-like"/>
    <property type="match status" value="1"/>
</dbReference>
<protein>
    <recommendedName>
        <fullName evidence="1">Endoplasmic reticulum resident protein 29</fullName>
    </recommendedName>
</protein>
<gene>
    <name evidence="6" type="ORF">BINO364_LOCUS813</name>
</gene>
<evidence type="ECO:0000259" key="4">
    <source>
        <dbReference type="Pfam" id="PF07749"/>
    </source>
</evidence>
<dbReference type="InterPro" id="IPR011679">
    <property type="entry name" value="ERp29_C"/>
</dbReference>
<keyword evidence="2" id="KW-0256">Endoplasmic reticulum</keyword>
<keyword evidence="7" id="KW-1185">Reference proteome</keyword>
<keyword evidence="3" id="KW-0732">Signal</keyword>
<dbReference type="Proteomes" id="UP000838878">
    <property type="component" value="Chromosome 1"/>
</dbReference>
<evidence type="ECO:0000313" key="7">
    <source>
        <dbReference type="Proteomes" id="UP000838878"/>
    </source>
</evidence>
<evidence type="ECO:0000256" key="3">
    <source>
        <dbReference type="SAM" id="SignalP"/>
    </source>
</evidence>
<dbReference type="CDD" id="cd00238">
    <property type="entry name" value="ERp29c"/>
    <property type="match status" value="1"/>
</dbReference>
<feature type="signal peptide" evidence="3">
    <location>
        <begin position="1"/>
        <end position="20"/>
    </location>
</feature>
<dbReference type="Pfam" id="PF07749">
    <property type="entry name" value="ERp29"/>
    <property type="match status" value="1"/>
</dbReference>
<accession>A0A8J9Y3Q1</accession>
<dbReference type="Gene3D" id="1.20.1150.12">
    <property type="entry name" value="Endoplasmic reticulum resident protein 29, C-terminal domain"/>
    <property type="match status" value="1"/>
</dbReference>
<dbReference type="AlphaFoldDB" id="A0A8J9Y3Q1"/>